<evidence type="ECO:0000313" key="3">
    <source>
        <dbReference type="Proteomes" id="UP001052739"/>
    </source>
</evidence>
<accession>A0ABQ3PRQ6</accession>
<feature type="compositionally biased region" description="Polar residues" evidence="1">
    <location>
        <begin position="88"/>
        <end position="97"/>
    </location>
</feature>
<organism evidence="2 3">
    <name type="scientific">Streptomyces hydrogenans</name>
    <dbReference type="NCBI Taxonomy" id="1873719"/>
    <lineage>
        <taxon>Bacteria</taxon>
        <taxon>Bacillati</taxon>
        <taxon>Actinomycetota</taxon>
        <taxon>Actinomycetes</taxon>
        <taxon>Kitasatosporales</taxon>
        <taxon>Streptomycetaceae</taxon>
        <taxon>Streptomyces</taxon>
    </lineage>
</organism>
<dbReference type="Proteomes" id="UP001052739">
    <property type="component" value="Unassembled WGS sequence"/>
</dbReference>
<keyword evidence="3" id="KW-1185">Reference proteome</keyword>
<evidence type="ECO:0000256" key="1">
    <source>
        <dbReference type="SAM" id="MobiDB-lite"/>
    </source>
</evidence>
<feature type="region of interest" description="Disordered" evidence="1">
    <location>
        <begin position="66"/>
        <end position="141"/>
    </location>
</feature>
<reference evidence="2" key="1">
    <citation type="submission" date="2024-05" db="EMBL/GenBank/DDBJ databases">
        <title>Whole genome shotgun sequence of Streptomyces hydrogenans NBRC 13475.</title>
        <authorList>
            <person name="Komaki H."/>
            <person name="Tamura T."/>
        </authorList>
    </citation>
    <scope>NUCLEOTIDE SEQUENCE</scope>
    <source>
        <strain evidence="2">NBRC 13475</strain>
    </source>
</reference>
<dbReference type="EMBL" id="BNDW01000117">
    <property type="protein sequence ID" value="GHI27701.1"/>
    <property type="molecule type" value="Genomic_DNA"/>
</dbReference>
<sequence length="141" mass="14812">MGTGSGRGPGWAERTFGESAGELARLIPAGLVRAHDRARSTHEGVRTQTLEAYGHGLYAAQFEEPALPAPAGCPTGSCETTRPPRAPTVTSTWTRGCSTPPRPGRRRYADRGRASCRGSFPGTCAAAPDGTAVRHADPTLR</sequence>
<name>A0ABQ3PRQ6_9ACTN</name>
<proteinExistence type="predicted"/>
<protein>
    <submittedName>
        <fullName evidence="2">Uncharacterized protein</fullName>
    </submittedName>
</protein>
<comment type="caution">
    <text evidence="2">The sequence shown here is derived from an EMBL/GenBank/DDBJ whole genome shotgun (WGS) entry which is preliminary data.</text>
</comment>
<evidence type="ECO:0000313" key="2">
    <source>
        <dbReference type="EMBL" id="GHI27701.1"/>
    </source>
</evidence>
<gene>
    <name evidence="2" type="ORF">Shyd_90720</name>
</gene>
<feature type="compositionally biased region" description="Basic and acidic residues" evidence="1">
    <location>
        <begin position="132"/>
        <end position="141"/>
    </location>
</feature>